<proteinExistence type="predicted"/>
<sequence>MASCAAGEEIEETVGSVAEQVDEGLTAVPVANGVACDTDRQTFELAIEAFTAMTGAPPAAEADLVTQGFLSTEVPGYDLDPTGSIVPAPGSNCG</sequence>
<accession>A0A6J6ED55</accession>
<protein>
    <submittedName>
        <fullName evidence="1">Unannotated protein</fullName>
    </submittedName>
</protein>
<reference evidence="1" key="1">
    <citation type="submission" date="2020-05" db="EMBL/GenBank/DDBJ databases">
        <authorList>
            <person name="Chiriac C."/>
            <person name="Salcher M."/>
            <person name="Ghai R."/>
            <person name="Kavagutti S V."/>
        </authorList>
    </citation>
    <scope>NUCLEOTIDE SEQUENCE</scope>
</reference>
<dbReference type="EMBL" id="CAEZSR010000111">
    <property type="protein sequence ID" value="CAB4574077.1"/>
    <property type="molecule type" value="Genomic_DNA"/>
</dbReference>
<name>A0A6J6ED55_9ZZZZ</name>
<organism evidence="1">
    <name type="scientific">freshwater metagenome</name>
    <dbReference type="NCBI Taxonomy" id="449393"/>
    <lineage>
        <taxon>unclassified sequences</taxon>
        <taxon>metagenomes</taxon>
        <taxon>ecological metagenomes</taxon>
    </lineage>
</organism>
<evidence type="ECO:0000313" key="1">
    <source>
        <dbReference type="EMBL" id="CAB4574077.1"/>
    </source>
</evidence>
<dbReference type="AlphaFoldDB" id="A0A6J6ED55"/>
<gene>
    <name evidence="1" type="ORF">UFOPK1493_02592</name>
</gene>